<dbReference type="EC" id="4.2.3.5" evidence="3 11"/>
<dbReference type="NCBIfam" id="TIGR00033">
    <property type="entry name" value="aroC"/>
    <property type="match status" value="1"/>
</dbReference>
<dbReference type="PROSITE" id="PS00789">
    <property type="entry name" value="CHORISMATE_SYNTHASE_3"/>
    <property type="match status" value="1"/>
</dbReference>
<keyword evidence="10 11" id="KW-0456">Lyase</keyword>
<dbReference type="PROSITE" id="PS00788">
    <property type="entry name" value="CHORISMATE_SYNTHASE_2"/>
    <property type="match status" value="1"/>
</dbReference>
<feature type="binding site" evidence="11">
    <location>
        <position position="40"/>
    </location>
    <ligand>
        <name>NADP(+)</name>
        <dbReference type="ChEBI" id="CHEBI:58349"/>
    </ligand>
</feature>
<feature type="binding site" evidence="11">
    <location>
        <begin position="247"/>
        <end position="248"/>
    </location>
    <ligand>
        <name>FMN</name>
        <dbReference type="ChEBI" id="CHEBI:58210"/>
    </ligand>
</feature>
<evidence type="ECO:0000256" key="3">
    <source>
        <dbReference type="ARBA" id="ARBA00013036"/>
    </source>
</evidence>
<reference evidence="13 14" key="1">
    <citation type="submission" date="2015-12" db="EMBL/GenBank/DDBJ databases">
        <title>Draft genome sequnece of Fervidicola ferrireducens strain Y170.</title>
        <authorList>
            <person name="Patel B.K."/>
        </authorList>
    </citation>
    <scope>NUCLEOTIDE SEQUENCE [LARGE SCALE GENOMIC DNA]</scope>
    <source>
        <strain evidence="13 14">Y170</strain>
    </source>
</reference>
<proteinExistence type="inferred from homology"/>
<dbReference type="STRING" id="520764.AN618_08750"/>
<dbReference type="EMBL" id="LOED01000007">
    <property type="protein sequence ID" value="KXG77863.1"/>
    <property type="molecule type" value="Genomic_DNA"/>
</dbReference>
<feature type="binding site" evidence="11">
    <location>
        <position position="46"/>
    </location>
    <ligand>
        <name>NADP(+)</name>
        <dbReference type="ChEBI" id="CHEBI:58349"/>
    </ligand>
</feature>
<dbReference type="AlphaFoldDB" id="A0A140LBD8"/>
<dbReference type="NCBIfam" id="NF003793">
    <property type="entry name" value="PRK05382.1"/>
    <property type="match status" value="1"/>
</dbReference>
<accession>A0A140LBD8</accession>
<dbReference type="GO" id="GO:0009423">
    <property type="term" value="P:chorismate biosynthetic process"/>
    <property type="evidence" value="ECO:0007669"/>
    <property type="project" value="UniProtKB-UniRule"/>
</dbReference>
<dbReference type="InterPro" id="IPR020541">
    <property type="entry name" value="Chorismate_synthase_CS"/>
</dbReference>
<keyword evidence="5 11" id="KW-0285">Flavoprotein</keyword>
<keyword evidence="8 11" id="KW-0521">NADP</keyword>
<keyword evidence="4 11" id="KW-0028">Amino-acid biosynthesis</keyword>
<dbReference type="Proteomes" id="UP000070427">
    <property type="component" value="Unassembled WGS sequence"/>
</dbReference>
<dbReference type="PANTHER" id="PTHR21085:SF0">
    <property type="entry name" value="CHORISMATE SYNTHASE"/>
    <property type="match status" value="1"/>
</dbReference>
<dbReference type="Pfam" id="PF01264">
    <property type="entry name" value="Chorismate_synt"/>
    <property type="match status" value="1"/>
</dbReference>
<comment type="subunit">
    <text evidence="11">Homotetramer.</text>
</comment>
<protein>
    <recommendedName>
        <fullName evidence="3 11">Chorismate synthase</fullName>
        <shortName evidence="11">CS</shortName>
        <ecNumber evidence="3 11">4.2.3.5</ecNumber>
    </recommendedName>
    <alternativeName>
        <fullName evidence="11">5-enolpyruvylshikimate-3-phosphate phospholyase</fullName>
    </alternativeName>
</protein>
<comment type="pathway">
    <text evidence="1 11 12">Metabolic intermediate biosynthesis; chorismate biosynthesis; chorismate from D-erythrose 4-phosphate and phosphoenolpyruvate: step 7/7.</text>
</comment>
<evidence type="ECO:0000313" key="13">
    <source>
        <dbReference type="EMBL" id="KXG77863.1"/>
    </source>
</evidence>
<dbReference type="GO" id="GO:0008652">
    <property type="term" value="P:amino acid biosynthetic process"/>
    <property type="evidence" value="ECO:0007669"/>
    <property type="project" value="UniProtKB-KW"/>
</dbReference>
<organism evidence="13 14">
    <name type="scientific">Fervidicola ferrireducens</name>
    <dbReference type="NCBI Taxonomy" id="520764"/>
    <lineage>
        <taxon>Bacteria</taxon>
        <taxon>Bacillati</taxon>
        <taxon>Bacillota</taxon>
        <taxon>Clostridia</taxon>
        <taxon>Thermosediminibacterales</taxon>
        <taxon>Thermosediminibacteraceae</taxon>
        <taxon>Fervidicola</taxon>
    </lineage>
</organism>
<dbReference type="GO" id="GO:0009073">
    <property type="term" value="P:aromatic amino acid family biosynthetic process"/>
    <property type="evidence" value="ECO:0007669"/>
    <property type="project" value="UniProtKB-KW"/>
</dbReference>
<feature type="binding site" evidence="11">
    <location>
        <position position="287"/>
    </location>
    <ligand>
        <name>FMN</name>
        <dbReference type="ChEBI" id="CHEBI:58210"/>
    </ligand>
</feature>
<keyword evidence="7 11" id="KW-0274">FAD</keyword>
<evidence type="ECO:0000256" key="2">
    <source>
        <dbReference type="ARBA" id="ARBA00008014"/>
    </source>
</evidence>
<evidence type="ECO:0000256" key="5">
    <source>
        <dbReference type="ARBA" id="ARBA00022630"/>
    </source>
</evidence>
<dbReference type="GO" id="GO:0010181">
    <property type="term" value="F:FMN binding"/>
    <property type="evidence" value="ECO:0007669"/>
    <property type="project" value="TreeGrafter"/>
</dbReference>
<dbReference type="PANTHER" id="PTHR21085">
    <property type="entry name" value="CHORISMATE SYNTHASE"/>
    <property type="match status" value="1"/>
</dbReference>
<dbReference type="Gene3D" id="3.60.150.10">
    <property type="entry name" value="Chorismate synthase AroC"/>
    <property type="match status" value="1"/>
</dbReference>
<sequence>MLRFLTAGESHGWGIAAVLDGMPAGVDVSEEELSAELFRRRKGYGRGARANIEDDRVLIASGVIKGKTMGAPICVIIPNNDYENWKGKYVPILAPRPGHADFAGMVKYGFDDCRPVAERASARETAARVACGYFAKKLLEKENIKVVSWVVRIGSISAELPPLDERMSKKEVSERLFELAECSELRCPDLEATERMKKLIDEARERGDTLGGIFEVAVIGVPVGLGSYVQWDRKLDARLAAAVMSIQGIKGVEFGMGFGLSEMVGSEAHDPVTLPKRPSNRAGGIEGGVSNGEIIFIRAAMKPIPTLQLPLQSVDVRTKEERSAHVERSDVCAVGSAAVVAESMVALVMADALLEMRGGDRW</sequence>
<dbReference type="FunCoup" id="A0A140LBD8">
    <property type="interactions" value="369"/>
</dbReference>
<comment type="catalytic activity">
    <reaction evidence="11 12">
        <text>5-O-(1-carboxyvinyl)-3-phosphoshikimate = chorismate + phosphate</text>
        <dbReference type="Rhea" id="RHEA:21020"/>
        <dbReference type="ChEBI" id="CHEBI:29748"/>
        <dbReference type="ChEBI" id="CHEBI:43474"/>
        <dbReference type="ChEBI" id="CHEBI:57701"/>
        <dbReference type="EC" id="4.2.3.5"/>
    </reaction>
</comment>
<feature type="binding site" evidence="11">
    <location>
        <begin position="119"/>
        <end position="121"/>
    </location>
    <ligand>
        <name>FMN</name>
        <dbReference type="ChEBI" id="CHEBI:58210"/>
    </ligand>
</feature>
<evidence type="ECO:0000256" key="11">
    <source>
        <dbReference type="HAMAP-Rule" id="MF_00300"/>
    </source>
</evidence>
<dbReference type="InParanoid" id="A0A140LBD8"/>
<dbReference type="SUPFAM" id="SSF103263">
    <property type="entry name" value="Chorismate synthase, AroC"/>
    <property type="match status" value="1"/>
</dbReference>
<keyword evidence="14" id="KW-1185">Reference proteome</keyword>
<comment type="similarity">
    <text evidence="2 11 12">Belongs to the chorismate synthase family.</text>
</comment>
<comment type="caution">
    <text evidence="13">The sequence shown here is derived from an EMBL/GenBank/DDBJ whole genome shotgun (WGS) entry which is preliminary data.</text>
</comment>
<dbReference type="PIRSF" id="PIRSF001456">
    <property type="entry name" value="Chorismate_synth"/>
    <property type="match status" value="1"/>
</dbReference>
<dbReference type="PATRIC" id="fig|520764.3.peg.909"/>
<evidence type="ECO:0000256" key="6">
    <source>
        <dbReference type="ARBA" id="ARBA00022643"/>
    </source>
</evidence>
<dbReference type="PROSITE" id="PS00787">
    <property type="entry name" value="CHORISMATE_SYNTHASE_1"/>
    <property type="match status" value="1"/>
</dbReference>
<dbReference type="InterPro" id="IPR035904">
    <property type="entry name" value="Chorismate_synth_AroC_sf"/>
</dbReference>
<gene>
    <name evidence="11 13" type="primary">aroC</name>
    <name evidence="13" type="ORF">AN618_08750</name>
</gene>
<comment type="function">
    <text evidence="11">Catalyzes the anti-1,4-elimination of the C-3 phosphate and the C-6 proR hydrogen from 5-enolpyruvylshikimate-3-phosphate (EPSP) to yield chorismate, which is the branch point compound that serves as the starting substrate for the three terminal pathways of aromatic amino acid biosynthesis. This reaction introduces a second double bond into the aromatic ring system.</text>
</comment>
<keyword evidence="6 11" id="KW-0288">FMN</keyword>
<dbReference type="UniPathway" id="UPA00053">
    <property type="reaction ID" value="UER00090"/>
</dbReference>
<feature type="binding site" evidence="11">
    <location>
        <begin position="302"/>
        <end position="306"/>
    </location>
    <ligand>
        <name>FMN</name>
        <dbReference type="ChEBI" id="CHEBI:58210"/>
    </ligand>
</feature>
<dbReference type="FunFam" id="3.60.150.10:FF:000002">
    <property type="entry name" value="Chorismate synthase"/>
    <property type="match status" value="1"/>
</dbReference>
<keyword evidence="9 11" id="KW-0057">Aromatic amino acid biosynthesis</keyword>
<comment type="cofactor">
    <cofactor evidence="11 12">
        <name>FMNH2</name>
        <dbReference type="ChEBI" id="CHEBI:57618"/>
    </cofactor>
    <text evidence="11 12">Reduced FMN (FMNH(2)).</text>
</comment>
<feature type="binding site" evidence="11">
    <location>
        <position position="328"/>
    </location>
    <ligand>
        <name>FMN</name>
        <dbReference type="ChEBI" id="CHEBI:58210"/>
    </ligand>
</feature>
<evidence type="ECO:0000256" key="8">
    <source>
        <dbReference type="ARBA" id="ARBA00022857"/>
    </source>
</evidence>
<name>A0A140LBD8_9FIRM</name>
<evidence type="ECO:0000256" key="12">
    <source>
        <dbReference type="RuleBase" id="RU000605"/>
    </source>
</evidence>
<evidence type="ECO:0000256" key="10">
    <source>
        <dbReference type="ARBA" id="ARBA00023239"/>
    </source>
</evidence>
<evidence type="ECO:0000256" key="1">
    <source>
        <dbReference type="ARBA" id="ARBA00005044"/>
    </source>
</evidence>
<evidence type="ECO:0000313" key="14">
    <source>
        <dbReference type="Proteomes" id="UP000070427"/>
    </source>
</evidence>
<evidence type="ECO:0000256" key="9">
    <source>
        <dbReference type="ARBA" id="ARBA00023141"/>
    </source>
</evidence>
<dbReference type="HAMAP" id="MF_00300">
    <property type="entry name" value="Chorismate_synth"/>
    <property type="match status" value="1"/>
</dbReference>
<evidence type="ECO:0000256" key="7">
    <source>
        <dbReference type="ARBA" id="ARBA00022827"/>
    </source>
</evidence>
<evidence type="ECO:0000256" key="4">
    <source>
        <dbReference type="ARBA" id="ARBA00022605"/>
    </source>
</evidence>
<dbReference type="CDD" id="cd07304">
    <property type="entry name" value="Chorismate_synthase"/>
    <property type="match status" value="1"/>
</dbReference>
<dbReference type="GO" id="GO:0005829">
    <property type="term" value="C:cytosol"/>
    <property type="evidence" value="ECO:0007669"/>
    <property type="project" value="TreeGrafter"/>
</dbReference>
<dbReference type="GO" id="GO:0004107">
    <property type="term" value="F:chorismate synthase activity"/>
    <property type="evidence" value="ECO:0007669"/>
    <property type="project" value="UniProtKB-UniRule"/>
</dbReference>
<dbReference type="InterPro" id="IPR000453">
    <property type="entry name" value="Chorismate_synth"/>
</dbReference>